<dbReference type="Proteomes" id="UP000440004">
    <property type="component" value="Unassembled WGS sequence"/>
</dbReference>
<keyword evidence="1" id="KW-0812">Transmembrane</keyword>
<keyword evidence="3" id="KW-1185">Reference proteome</keyword>
<keyword evidence="1" id="KW-1133">Transmembrane helix</keyword>
<feature type="transmembrane region" description="Helical" evidence="1">
    <location>
        <begin position="53"/>
        <end position="72"/>
    </location>
</feature>
<dbReference type="AlphaFoldDB" id="A0A6A7K4V4"/>
<dbReference type="EMBL" id="WHNX01000002">
    <property type="protein sequence ID" value="MPW24418.1"/>
    <property type="molecule type" value="Genomic_DNA"/>
</dbReference>
<comment type="caution">
    <text evidence="2">The sequence shown here is derived from an EMBL/GenBank/DDBJ whole genome shotgun (WGS) entry which is preliminary data.</text>
</comment>
<evidence type="ECO:0000256" key="1">
    <source>
        <dbReference type="SAM" id="Phobius"/>
    </source>
</evidence>
<dbReference type="RefSeq" id="WP_152800880.1">
    <property type="nucleotide sequence ID" value="NZ_WHNX01000002.1"/>
</dbReference>
<reference evidence="2 3" key="1">
    <citation type="submission" date="2019-10" db="EMBL/GenBank/DDBJ databases">
        <title>Alkalibaculum tamaniensis sp.nov., a new alkaliphilic acetogen, isolated on methoxylated aromatics from a mud volcano.</title>
        <authorList>
            <person name="Khomyakova M.A."/>
            <person name="Merkel A.Y."/>
            <person name="Bonch-Osmolovskaya E.A."/>
            <person name="Slobodkin A.I."/>
        </authorList>
    </citation>
    <scope>NUCLEOTIDE SEQUENCE [LARGE SCALE GENOMIC DNA]</scope>
    <source>
        <strain evidence="2 3">M08DMB</strain>
    </source>
</reference>
<evidence type="ECO:0000313" key="3">
    <source>
        <dbReference type="Proteomes" id="UP000440004"/>
    </source>
</evidence>
<feature type="transmembrane region" description="Helical" evidence="1">
    <location>
        <begin position="30"/>
        <end position="47"/>
    </location>
</feature>
<evidence type="ECO:0000313" key="2">
    <source>
        <dbReference type="EMBL" id="MPW24418.1"/>
    </source>
</evidence>
<sequence>MIYKGYFIYGFWHNSKKNTFYFNGVNTKNILLIIVGILFLLLGFIAQNLEQDILVNIFSILSMLTIPASIYFSTKFKYWFSYNQRNKETTLIYKGNKIPQDIYDALSISKKKFIAKTGFNGRNS</sequence>
<gene>
    <name evidence="2" type="ORF">GC105_01250</name>
</gene>
<keyword evidence="1" id="KW-0472">Membrane</keyword>
<accession>A0A6A7K4V4</accession>
<protein>
    <submittedName>
        <fullName evidence="2">Uncharacterized protein</fullName>
    </submittedName>
</protein>
<proteinExistence type="predicted"/>
<organism evidence="2 3">
    <name type="scientific">Alkalibaculum sporogenes</name>
    <dbReference type="NCBI Taxonomy" id="2655001"/>
    <lineage>
        <taxon>Bacteria</taxon>
        <taxon>Bacillati</taxon>
        <taxon>Bacillota</taxon>
        <taxon>Clostridia</taxon>
        <taxon>Eubacteriales</taxon>
        <taxon>Eubacteriaceae</taxon>
        <taxon>Alkalibaculum</taxon>
    </lineage>
</organism>
<name>A0A6A7K4V4_9FIRM</name>